<dbReference type="Pfam" id="PF03321">
    <property type="entry name" value="GH3"/>
    <property type="match status" value="1"/>
</dbReference>
<dbReference type="Pfam" id="PF23571">
    <property type="entry name" value="GH3_M"/>
    <property type="match status" value="1"/>
</dbReference>
<organism evidence="3 4">
    <name type="scientific">Streptomyces syringium</name>
    <dbReference type="NCBI Taxonomy" id="76729"/>
    <lineage>
        <taxon>Bacteria</taxon>
        <taxon>Bacillati</taxon>
        <taxon>Actinomycetota</taxon>
        <taxon>Actinomycetes</taxon>
        <taxon>Kitasatosporales</taxon>
        <taxon>Streptomycetaceae</taxon>
        <taxon>Streptomyces</taxon>
    </lineage>
</organism>
<evidence type="ECO:0000313" key="3">
    <source>
        <dbReference type="EMBL" id="MBP2406350.1"/>
    </source>
</evidence>
<evidence type="ECO:0008006" key="5">
    <source>
        <dbReference type="Google" id="ProtNLM"/>
    </source>
</evidence>
<accession>A0ABS4YCF9</accession>
<comment type="caution">
    <text evidence="3">The sequence shown here is derived from an EMBL/GenBank/DDBJ whole genome shotgun (WGS) entry which is preliminary data.</text>
</comment>
<dbReference type="InterPro" id="IPR055378">
    <property type="entry name" value="GH3_C"/>
</dbReference>
<feature type="domain" description="GH3 middle" evidence="1">
    <location>
        <begin position="350"/>
        <end position="419"/>
    </location>
</feature>
<gene>
    <name evidence="3" type="ORF">JO379_005819</name>
</gene>
<evidence type="ECO:0000259" key="2">
    <source>
        <dbReference type="Pfam" id="PF23572"/>
    </source>
</evidence>
<protein>
    <recommendedName>
        <fullName evidence="5">GH3 auxin-responsive promoter</fullName>
    </recommendedName>
</protein>
<keyword evidence="4" id="KW-1185">Reference proteome</keyword>
<dbReference type="Proteomes" id="UP001519291">
    <property type="component" value="Unassembled WGS sequence"/>
</dbReference>
<dbReference type="PANTHER" id="PTHR31901:SF9">
    <property type="entry name" value="GH3 DOMAIN-CONTAINING PROTEIN"/>
    <property type="match status" value="1"/>
</dbReference>
<dbReference type="PANTHER" id="PTHR31901">
    <property type="entry name" value="GH3 DOMAIN-CONTAINING PROTEIN"/>
    <property type="match status" value="1"/>
</dbReference>
<feature type="domain" description="GH3 C-terminal" evidence="2">
    <location>
        <begin position="434"/>
        <end position="536"/>
    </location>
</feature>
<dbReference type="GeneID" id="91572665"/>
<evidence type="ECO:0000313" key="4">
    <source>
        <dbReference type="Proteomes" id="UP001519291"/>
    </source>
</evidence>
<name>A0ABS4YCF9_9ACTN</name>
<evidence type="ECO:0000259" key="1">
    <source>
        <dbReference type="Pfam" id="PF23571"/>
    </source>
</evidence>
<dbReference type="RefSeq" id="WP_130881187.1">
    <property type="nucleotide sequence ID" value="NZ_JAGIOH010000001.1"/>
</dbReference>
<reference evidence="3 4" key="1">
    <citation type="submission" date="2021-03" db="EMBL/GenBank/DDBJ databases">
        <title>Sequencing the genomes of 1000 actinobacteria strains.</title>
        <authorList>
            <person name="Klenk H.-P."/>
        </authorList>
    </citation>
    <scope>NUCLEOTIDE SEQUENCE [LARGE SCALE GENOMIC DNA]</scope>
    <source>
        <strain evidence="3 4">DSM 41480</strain>
    </source>
</reference>
<dbReference type="InterPro" id="IPR004993">
    <property type="entry name" value="GH3"/>
</dbReference>
<dbReference type="Pfam" id="PF23572">
    <property type="entry name" value="GH3_C"/>
    <property type="match status" value="1"/>
</dbReference>
<dbReference type="EMBL" id="JAGIOH010000001">
    <property type="protein sequence ID" value="MBP2406350.1"/>
    <property type="molecule type" value="Genomic_DNA"/>
</dbReference>
<proteinExistence type="predicted"/>
<dbReference type="InterPro" id="IPR055377">
    <property type="entry name" value="GH3_M"/>
</dbReference>
<sequence>MSLADSWADPGRVRRYRERVLAERARLRSAFADPEGHQRAVLADLLEFNSGTAYGKRHGFGAIRTLDDYRKAVPVQTYADLEPWIERAAAGETGVLTADQPAVFFTSSGSTGAHKKIPVTPRFMRTTFFPFYYAAWAPLIEHFPDVLQHPGAVLNLKHDPLAAPPTTASGRPHVGASQVDFGERFGEPLSAEPGTGAPWATLPVPVEAGEHLEKMYLRLRLAVENDVRCVIGINPAMVAALPYQLNLWWPRIVKEIRDGTLGGHPHGAPDPERAAALDRLAERHGTVRPSHIWPRMRAIFCWTTGLARLYLPRLREQFGPGVTVLPAPVAASEGPVGVALDRHPSAGSLVVTASVYEFADADEDLAPDTATLGPHELEPGRDYHVVFSHVGGLYRYAVGDVVRVVDHDGGVPRLEYTGRGNRSDHAGEGLRDAQVVRAVETALRAGGLELRNVACRVDRSRYEFAVAPLTPWNDEERERFTARLDDALRGESAGYRQARDGNRLGAPLLLCLDADAFLRDWQRTVAAGTRPTQVKDRLFRQDPELWARLTEGTPSSNEPLGRNEP</sequence>